<dbReference type="GO" id="GO:0016614">
    <property type="term" value="F:oxidoreductase activity, acting on CH-OH group of donors"/>
    <property type="evidence" value="ECO:0007669"/>
    <property type="project" value="UniProtKB-ARBA"/>
</dbReference>
<dbReference type="Proteomes" id="UP000461288">
    <property type="component" value="Unassembled WGS sequence"/>
</dbReference>
<sequence length="53" mass="5384">MLNGKVAVVTGASRGIGRAVALKLAGEGATVIVNYNGSKERAEEVKKEIEAAG</sequence>
<name>A0A7X3KYR5_9GAMM</name>
<accession>A0A7X3KYR5</accession>
<proteinExistence type="inferred from homology"/>
<keyword evidence="2" id="KW-0560">Oxidoreductase</keyword>
<protein>
    <submittedName>
        <fullName evidence="3">SDR family NAD(P)-dependent oxidoreductase</fullName>
    </submittedName>
</protein>
<dbReference type="PANTHER" id="PTHR48107:SF7">
    <property type="entry name" value="RE15974P"/>
    <property type="match status" value="1"/>
</dbReference>
<dbReference type="EMBL" id="WTFN01000424">
    <property type="protein sequence ID" value="MWK60423.1"/>
    <property type="molecule type" value="Genomic_DNA"/>
</dbReference>
<evidence type="ECO:0000256" key="1">
    <source>
        <dbReference type="ARBA" id="ARBA00006484"/>
    </source>
</evidence>
<dbReference type="InterPro" id="IPR002347">
    <property type="entry name" value="SDR_fam"/>
</dbReference>
<organism evidence="3 4">
    <name type="scientific">Metapseudomonas otitidis</name>
    <dbReference type="NCBI Taxonomy" id="319939"/>
    <lineage>
        <taxon>Bacteria</taxon>
        <taxon>Pseudomonadati</taxon>
        <taxon>Pseudomonadota</taxon>
        <taxon>Gammaproteobacteria</taxon>
        <taxon>Pseudomonadales</taxon>
        <taxon>Pseudomonadaceae</taxon>
        <taxon>Metapseudomonas</taxon>
    </lineage>
</organism>
<evidence type="ECO:0000313" key="3">
    <source>
        <dbReference type="EMBL" id="MWK60423.1"/>
    </source>
</evidence>
<dbReference type="PANTHER" id="PTHR48107">
    <property type="entry name" value="NADPH-DEPENDENT ALDEHYDE REDUCTASE-LIKE PROTEIN, CHLOROPLASTIC-RELATED"/>
    <property type="match status" value="1"/>
</dbReference>
<comment type="similarity">
    <text evidence="1">Belongs to the short-chain dehydrogenases/reductases (SDR) family.</text>
</comment>
<reference evidence="3 4" key="1">
    <citation type="submission" date="2019-12" db="EMBL/GenBank/DDBJ databases">
        <title>Draft genome sequence of Pseudomonas otitidis recovered from a chicken carcass.</title>
        <authorList>
            <person name="Vieira T.R."/>
            <person name="Oliviera E.F.C."/>
            <person name="Silva N.M.V."/>
            <person name="Sambrano G.E."/>
            <person name="Cibulski S.P."/>
            <person name="Cardoso M.R.I."/>
        </authorList>
    </citation>
    <scope>NUCLEOTIDE SEQUENCE [LARGE SCALE GENOMIC DNA]</scope>
    <source>
        <strain evidence="3 4">25_K</strain>
    </source>
</reference>
<gene>
    <name evidence="3" type="ORF">GO594_31080</name>
</gene>
<dbReference type="AlphaFoldDB" id="A0A7X3KYR5"/>
<evidence type="ECO:0000256" key="2">
    <source>
        <dbReference type="ARBA" id="ARBA00023002"/>
    </source>
</evidence>
<dbReference type="InterPro" id="IPR036291">
    <property type="entry name" value="NAD(P)-bd_dom_sf"/>
</dbReference>
<dbReference type="SUPFAM" id="SSF51735">
    <property type="entry name" value="NAD(P)-binding Rossmann-fold domains"/>
    <property type="match status" value="1"/>
</dbReference>
<dbReference type="Gene3D" id="3.40.50.720">
    <property type="entry name" value="NAD(P)-binding Rossmann-like Domain"/>
    <property type="match status" value="1"/>
</dbReference>
<dbReference type="Pfam" id="PF00106">
    <property type="entry name" value="adh_short"/>
    <property type="match status" value="1"/>
</dbReference>
<comment type="caution">
    <text evidence="3">The sequence shown here is derived from an EMBL/GenBank/DDBJ whole genome shotgun (WGS) entry which is preliminary data.</text>
</comment>
<feature type="non-terminal residue" evidence="3">
    <location>
        <position position="53"/>
    </location>
</feature>
<evidence type="ECO:0000313" key="4">
    <source>
        <dbReference type="Proteomes" id="UP000461288"/>
    </source>
</evidence>